<accession>A0A559K522</accession>
<evidence type="ECO:0000256" key="1">
    <source>
        <dbReference type="SAM" id="Coils"/>
    </source>
</evidence>
<organism evidence="2 3">
    <name type="scientific">Paenibacillus cremeus</name>
    <dbReference type="NCBI Taxonomy" id="2163881"/>
    <lineage>
        <taxon>Bacteria</taxon>
        <taxon>Bacillati</taxon>
        <taxon>Bacillota</taxon>
        <taxon>Bacilli</taxon>
        <taxon>Bacillales</taxon>
        <taxon>Paenibacillaceae</taxon>
        <taxon>Paenibacillus</taxon>
    </lineage>
</organism>
<proteinExistence type="predicted"/>
<gene>
    <name evidence="2" type="ORF">FPZ49_25100</name>
</gene>
<feature type="coiled-coil region" evidence="1">
    <location>
        <begin position="46"/>
        <end position="80"/>
    </location>
</feature>
<evidence type="ECO:0000313" key="3">
    <source>
        <dbReference type="Proteomes" id="UP000317036"/>
    </source>
</evidence>
<dbReference type="AlphaFoldDB" id="A0A559K522"/>
<keyword evidence="3" id="KW-1185">Reference proteome</keyword>
<dbReference type="Proteomes" id="UP000317036">
    <property type="component" value="Unassembled WGS sequence"/>
</dbReference>
<keyword evidence="1" id="KW-0175">Coiled coil</keyword>
<evidence type="ECO:0000313" key="2">
    <source>
        <dbReference type="EMBL" id="TVY07190.1"/>
    </source>
</evidence>
<protein>
    <submittedName>
        <fullName evidence="2">Uncharacterized protein</fullName>
    </submittedName>
</protein>
<name>A0A559K522_9BACL</name>
<dbReference type="RefSeq" id="WP_144852290.1">
    <property type="nucleotide sequence ID" value="NZ_VNJI01000041.1"/>
</dbReference>
<reference evidence="2 3" key="1">
    <citation type="submission" date="2019-07" db="EMBL/GenBank/DDBJ databases">
        <authorList>
            <person name="Kim J."/>
        </authorList>
    </citation>
    <scope>NUCLEOTIDE SEQUENCE [LARGE SCALE GENOMIC DNA]</scope>
    <source>
        <strain evidence="2 3">JC52</strain>
    </source>
</reference>
<dbReference type="EMBL" id="VNJI01000041">
    <property type="protein sequence ID" value="TVY07190.1"/>
    <property type="molecule type" value="Genomic_DNA"/>
</dbReference>
<sequence length="82" mass="9727">MNELLQIKGFFEKLGNIRDGRFYGSLSDLESLISESEKMLELTNEVMDYMHEVRMYKSEIKNLEEQEKLNHELNQAIENENV</sequence>
<comment type="caution">
    <text evidence="2">The sequence shown here is derived from an EMBL/GenBank/DDBJ whole genome shotgun (WGS) entry which is preliminary data.</text>
</comment>